<reference evidence="2 3" key="1">
    <citation type="submission" date="2024-04" db="EMBL/GenBank/DDBJ databases">
        <title>Tritrichomonas musculus Genome.</title>
        <authorList>
            <person name="Alves-Ferreira E."/>
            <person name="Grigg M."/>
            <person name="Lorenzi H."/>
            <person name="Galac M."/>
        </authorList>
    </citation>
    <scope>NUCLEOTIDE SEQUENCE [LARGE SCALE GENOMIC DNA]</scope>
    <source>
        <strain evidence="2 3">EAF2021</strain>
    </source>
</reference>
<evidence type="ECO:0000313" key="2">
    <source>
        <dbReference type="EMBL" id="KAK8853767.1"/>
    </source>
</evidence>
<proteinExistence type="predicted"/>
<protein>
    <submittedName>
        <fullName evidence="2">Uncharacterized protein</fullName>
    </submittedName>
</protein>
<dbReference type="EMBL" id="JAPFFF010000021">
    <property type="protein sequence ID" value="KAK8853767.1"/>
    <property type="molecule type" value="Genomic_DNA"/>
</dbReference>
<gene>
    <name evidence="2" type="ORF">M9Y10_016310</name>
</gene>
<feature type="region of interest" description="Disordered" evidence="1">
    <location>
        <begin position="67"/>
        <end position="93"/>
    </location>
</feature>
<sequence length="206" mass="24002">MSYLFREKKRYFDFLESLEKEEQEFRRINQEFAMKSEICNNEYKIRAKTATHTLRRIGAREIRKVDPKSLTSKPRAVTSINKSRTNKPDSIKYKNSTQRANNESFLNTSPARLVSSQWPVRPNSAYRILAPVAKLRKYDEMNEEAYKKTKDPPLIHGTGILTINYSTSNYEMKNGNTHDNIFTHTQSTKTDNDSSIVLDELPDEEL</sequence>
<evidence type="ECO:0000313" key="3">
    <source>
        <dbReference type="Proteomes" id="UP001470230"/>
    </source>
</evidence>
<evidence type="ECO:0000256" key="1">
    <source>
        <dbReference type="SAM" id="MobiDB-lite"/>
    </source>
</evidence>
<organism evidence="2 3">
    <name type="scientific">Tritrichomonas musculus</name>
    <dbReference type="NCBI Taxonomy" id="1915356"/>
    <lineage>
        <taxon>Eukaryota</taxon>
        <taxon>Metamonada</taxon>
        <taxon>Parabasalia</taxon>
        <taxon>Tritrichomonadida</taxon>
        <taxon>Tritrichomonadidae</taxon>
        <taxon>Tritrichomonas</taxon>
    </lineage>
</organism>
<comment type="caution">
    <text evidence="2">The sequence shown here is derived from an EMBL/GenBank/DDBJ whole genome shotgun (WGS) entry which is preliminary data.</text>
</comment>
<dbReference type="Proteomes" id="UP001470230">
    <property type="component" value="Unassembled WGS sequence"/>
</dbReference>
<name>A0ABR2HWT0_9EUKA</name>
<accession>A0ABR2HWT0</accession>
<keyword evidence="3" id="KW-1185">Reference proteome</keyword>